<dbReference type="InterPro" id="IPR000172">
    <property type="entry name" value="GMC_OxRdtase_N"/>
</dbReference>
<dbReference type="InterPro" id="IPR036188">
    <property type="entry name" value="FAD/NAD-bd_sf"/>
</dbReference>
<dbReference type="InterPro" id="IPR012132">
    <property type="entry name" value="GMC_OxRdtase"/>
</dbReference>
<evidence type="ECO:0000256" key="3">
    <source>
        <dbReference type="ARBA" id="ARBA00022630"/>
    </source>
</evidence>
<comment type="cofactor">
    <cofactor evidence="1">
        <name>FAD</name>
        <dbReference type="ChEBI" id="CHEBI:57692"/>
    </cofactor>
</comment>
<gene>
    <name evidence="7" type="ORF">GCM10010430_04530</name>
</gene>
<dbReference type="InterPro" id="IPR007867">
    <property type="entry name" value="GMC_OxRtase_C"/>
</dbReference>
<dbReference type="Proteomes" id="UP001500305">
    <property type="component" value="Unassembled WGS sequence"/>
</dbReference>
<protein>
    <submittedName>
        <fullName evidence="7">GMC family oxidoreductase N-terminal domain-containing protein</fullName>
    </submittedName>
</protein>
<keyword evidence="3" id="KW-0285">Flavoprotein</keyword>
<dbReference type="EMBL" id="BAAATR010000002">
    <property type="protein sequence ID" value="GAA2228037.1"/>
    <property type="molecule type" value="Genomic_DNA"/>
</dbReference>
<evidence type="ECO:0000256" key="1">
    <source>
        <dbReference type="ARBA" id="ARBA00001974"/>
    </source>
</evidence>
<evidence type="ECO:0000259" key="6">
    <source>
        <dbReference type="Pfam" id="PF05199"/>
    </source>
</evidence>
<comment type="caution">
    <text evidence="7">The sequence shown here is derived from an EMBL/GenBank/DDBJ whole genome shotgun (WGS) entry which is preliminary data.</text>
</comment>
<comment type="similarity">
    <text evidence="2">Belongs to the GMC oxidoreductase family.</text>
</comment>
<dbReference type="PANTHER" id="PTHR11552:SF147">
    <property type="entry name" value="CHOLINE DEHYDROGENASE, MITOCHONDRIAL"/>
    <property type="match status" value="1"/>
</dbReference>
<reference evidence="7 8" key="1">
    <citation type="journal article" date="2019" name="Int. J. Syst. Evol. Microbiol.">
        <title>The Global Catalogue of Microorganisms (GCM) 10K type strain sequencing project: providing services to taxonomists for standard genome sequencing and annotation.</title>
        <authorList>
            <consortium name="The Broad Institute Genomics Platform"/>
            <consortium name="The Broad Institute Genome Sequencing Center for Infectious Disease"/>
            <person name="Wu L."/>
            <person name="Ma J."/>
        </authorList>
    </citation>
    <scope>NUCLEOTIDE SEQUENCE [LARGE SCALE GENOMIC DNA]</scope>
    <source>
        <strain evidence="7 8">JCM 7356</strain>
    </source>
</reference>
<evidence type="ECO:0000313" key="8">
    <source>
        <dbReference type="Proteomes" id="UP001500305"/>
    </source>
</evidence>
<dbReference type="Pfam" id="PF00732">
    <property type="entry name" value="GMC_oxred_N"/>
    <property type="match status" value="1"/>
</dbReference>
<sequence length="529" mass="55805">MSTANPAPASHHDTIVVGGGAAGCALAARLSAAGDRTVLLIEAGPDDAELARAMAEPGRLPPGADWRLTARVPGWRTEFPLPRIRAVGGTSLLQGGVALRGLPADYDRWAERAGASWSHRRLLPVLARVEADRDTGSTGVLGIRRSLAVERQPLHEAFLDGCGELGVPYCPDLNAQTATGVGLVPQARRGTVKETARRAYLDPARARPGLTLLAGTRATRLLLRGGRVEGVETVSAERGCERHLARHVVLTAGAVASAMLLLRSGVGEPAELRAAGLPVLVPLPGVGTRLRDHPAVWTSFGLRSGHGRPDPLWFQVMMRHTAEDGDGLPDLVLEMYHDFRLLPAPAALQRGVLVASLSAPRGTGRIRLDPRGPDGNPLIEFDYPAADLADLHRAVTFGHRVLRTTALLRLGAHAPRLVSVAGHGGRSDTLLPRALPVAGGSASPYTVGVQDVAGSAVTAHHLHGGCPMGPDPDRGDVVDERCEVHGVEGLHVGDTSVMPTPLRANTHLLALCVAERLGELFTRDPRDST</sequence>
<organism evidence="7 8">
    <name type="scientific">Kitasatospora cystarginea</name>
    <dbReference type="NCBI Taxonomy" id="58350"/>
    <lineage>
        <taxon>Bacteria</taxon>
        <taxon>Bacillati</taxon>
        <taxon>Actinomycetota</taxon>
        <taxon>Actinomycetes</taxon>
        <taxon>Kitasatosporales</taxon>
        <taxon>Streptomycetaceae</taxon>
        <taxon>Kitasatospora</taxon>
    </lineage>
</organism>
<dbReference type="SUPFAM" id="SSF54373">
    <property type="entry name" value="FAD-linked reductases, C-terminal domain"/>
    <property type="match status" value="1"/>
</dbReference>
<accession>A0ABN3DD75</accession>
<proteinExistence type="inferred from homology"/>
<dbReference type="SUPFAM" id="SSF51905">
    <property type="entry name" value="FAD/NAD(P)-binding domain"/>
    <property type="match status" value="1"/>
</dbReference>
<keyword evidence="8" id="KW-1185">Reference proteome</keyword>
<dbReference type="Gene3D" id="3.50.50.60">
    <property type="entry name" value="FAD/NAD(P)-binding domain"/>
    <property type="match status" value="1"/>
</dbReference>
<dbReference type="RefSeq" id="WP_344634462.1">
    <property type="nucleotide sequence ID" value="NZ_BAAATR010000002.1"/>
</dbReference>
<dbReference type="Pfam" id="PF05199">
    <property type="entry name" value="GMC_oxred_C"/>
    <property type="match status" value="1"/>
</dbReference>
<dbReference type="PIRSF" id="PIRSF000137">
    <property type="entry name" value="Alcohol_oxidase"/>
    <property type="match status" value="1"/>
</dbReference>
<evidence type="ECO:0000256" key="2">
    <source>
        <dbReference type="ARBA" id="ARBA00010790"/>
    </source>
</evidence>
<feature type="domain" description="Glucose-methanol-choline oxidoreductase N-terminal" evidence="5">
    <location>
        <begin position="13"/>
        <end position="295"/>
    </location>
</feature>
<evidence type="ECO:0000259" key="5">
    <source>
        <dbReference type="Pfam" id="PF00732"/>
    </source>
</evidence>
<evidence type="ECO:0000256" key="4">
    <source>
        <dbReference type="ARBA" id="ARBA00022827"/>
    </source>
</evidence>
<dbReference type="Gene3D" id="3.30.410.40">
    <property type="match status" value="1"/>
</dbReference>
<dbReference type="PANTHER" id="PTHR11552">
    <property type="entry name" value="GLUCOSE-METHANOL-CHOLINE GMC OXIDOREDUCTASE"/>
    <property type="match status" value="1"/>
</dbReference>
<name>A0ABN3DD75_9ACTN</name>
<feature type="domain" description="Glucose-methanol-choline oxidoreductase C-terminal" evidence="6">
    <location>
        <begin position="360"/>
        <end position="514"/>
    </location>
</feature>
<keyword evidence="4" id="KW-0274">FAD</keyword>
<evidence type="ECO:0000313" key="7">
    <source>
        <dbReference type="EMBL" id="GAA2228037.1"/>
    </source>
</evidence>